<dbReference type="NCBIfam" id="NF005517">
    <property type="entry name" value="PRK07139.1"/>
    <property type="match status" value="1"/>
</dbReference>
<proteinExistence type="predicted"/>
<name>A0A014NQ37_9BACT</name>
<dbReference type="PANTHER" id="PTHR11895">
    <property type="entry name" value="TRANSAMIDASE"/>
    <property type="match status" value="1"/>
</dbReference>
<dbReference type="Pfam" id="PF01425">
    <property type="entry name" value="Amidase"/>
    <property type="match status" value="1"/>
</dbReference>
<dbReference type="STRING" id="1188239.MOVI_4630"/>
<dbReference type="SUPFAM" id="SSF75304">
    <property type="entry name" value="Amidase signature (AS) enzymes"/>
    <property type="match status" value="1"/>
</dbReference>
<dbReference type="InterPro" id="IPR036928">
    <property type="entry name" value="AS_sf"/>
</dbReference>
<evidence type="ECO:0000259" key="1">
    <source>
        <dbReference type="Pfam" id="PF01425"/>
    </source>
</evidence>
<comment type="caution">
    <text evidence="2">The sequence shown here is derived from an EMBL/GenBank/DDBJ whole genome shotgun (WGS) entry which is preliminary data.</text>
</comment>
<dbReference type="AlphaFoldDB" id="A0A014NQ37"/>
<protein>
    <submittedName>
        <fullName evidence="2">Glutamyl-tRNA(Gln)amidotransferase subunit A</fullName>
    </submittedName>
</protein>
<dbReference type="PATRIC" id="fig|1188239.3.peg.1134"/>
<evidence type="ECO:0000313" key="2">
    <source>
        <dbReference type="EMBL" id="EXU61007.1"/>
    </source>
</evidence>
<dbReference type="RefSeq" id="WP_044284299.1">
    <property type="nucleotide sequence ID" value="NZ_JFAD01000026.1"/>
</dbReference>
<dbReference type="EMBL" id="JFAD01000026">
    <property type="protein sequence ID" value="EXU61007.1"/>
    <property type="molecule type" value="Genomic_DNA"/>
</dbReference>
<dbReference type="eggNOG" id="COG0154">
    <property type="taxonomic scope" value="Bacteria"/>
</dbReference>
<dbReference type="InterPro" id="IPR023631">
    <property type="entry name" value="Amidase_dom"/>
</dbReference>
<accession>A0A014NQ37</accession>
<gene>
    <name evidence="2" type="primary">gatA</name>
    <name evidence="2" type="ORF">MOVI_4630</name>
</gene>
<evidence type="ECO:0000313" key="3">
    <source>
        <dbReference type="Proteomes" id="UP000020977"/>
    </source>
</evidence>
<sequence>MIKFELNIDQATEKLKKDENNAVFSFFELKNQKKGILSGMFFSIKSNFATVEGVSHGSSNSLINFRPGYNSTVFQKLIDQGAQPLIKVYNDELGLGGKGLFSFFGKILNPLDKTKLVGGSSSGSAATIDSVHFAIGSDTGDSIRRPASFVGKVGFKPSYGAVSRHGLFAYATSLDTVAWLTHNVSDSILVSQTVFGQDENDLTSVEVQVQKVEKTKPKKVLFLNFDDEIEPYVKEKLYKLKHILQSEGVLVENITPDLNLLKTILPVYEIISYSEATSNLSAINGLTFGNTDKNLKWEDIFLKTRTDGFGFMLQKRLIWGSFFLEQKNQEHFFIKAKKIRTLIKNYYESLLNQFDIVLFPAFYGVAPDVFGKNSEKSDQITNFILAISNLVGNPSITIPLGKHKNLPFNLAIDSKINSDASLLGFSLYIEEKIGDINVE</sequence>
<keyword evidence="2" id="KW-0808">Transferase</keyword>
<dbReference type="InterPro" id="IPR000120">
    <property type="entry name" value="Amidase"/>
</dbReference>
<dbReference type="Gene3D" id="3.90.1300.10">
    <property type="entry name" value="Amidase signature (AS) domain"/>
    <property type="match status" value="1"/>
</dbReference>
<feature type="domain" description="Amidase" evidence="1">
    <location>
        <begin position="31"/>
        <end position="423"/>
    </location>
</feature>
<dbReference type="Proteomes" id="UP000020977">
    <property type="component" value="Unassembled WGS sequence"/>
</dbReference>
<dbReference type="PANTHER" id="PTHR11895:SF151">
    <property type="entry name" value="GLUTAMYL-TRNA(GLN) AMIDOTRANSFERASE SUBUNIT A"/>
    <property type="match status" value="1"/>
</dbReference>
<dbReference type="GO" id="GO:0016740">
    <property type="term" value="F:transferase activity"/>
    <property type="evidence" value="ECO:0007669"/>
    <property type="project" value="UniProtKB-KW"/>
</dbReference>
<organism evidence="2 3">
    <name type="scientific">Mesomycoplasma ovipneumoniae 14811</name>
    <dbReference type="NCBI Taxonomy" id="1188239"/>
    <lineage>
        <taxon>Bacteria</taxon>
        <taxon>Bacillati</taxon>
        <taxon>Mycoplasmatota</taxon>
        <taxon>Mycoplasmoidales</taxon>
        <taxon>Metamycoplasmataceae</taxon>
        <taxon>Mesomycoplasma</taxon>
    </lineage>
</organism>
<reference evidence="2 3" key="1">
    <citation type="submission" date="2014-03" db="EMBL/GenBank/DDBJ databases">
        <title>Genome sequence of Mycoplasma ovipneumoniae strain 14811.</title>
        <authorList>
            <person name="Sirand-Pugnet P."/>
            <person name="Breton M."/>
            <person name="Dordet-Frisoni E."/>
            <person name="Baranowski E."/>
            <person name="Barre A."/>
            <person name="Couture C."/>
            <person name="Dupuy V."/>
            <person name="Gaurivaud P."/>
            <person name="Jacob D."/>
            <person name="Lemaitre C."/>
            <person name="Manso-Silvan L."/>
            <person name="Nikolski M."/>
            <person name="Nouvel L.-X."/>
            <person name="Poumarat F."/>
            <person name="Tardy F."/>
            <person name="Thebault P."/>
            <person name="Theil S."/>
            <person name="Citti C."/>
            <person name="Thiaucourt F."/>
            <person name="Blanchard A."/>
        </authorList>
    </citation>
    <scope>NUCLEOTIDE SEQUENCE [LARGE SCALE GENOMIC DNA]</scope>
    <source>
        <strain evidence="2 3">14811</strain>
    </source>
</reference>